<dbReference type="EMBL" id="GBRH01257530">
    <property type="protein sequence ID" value="JAD40365.1"/>
    <property type="molecule type" value="Transcribed_RNA"/>
</dbReference>
<reference evidence="1" key="1">
    <citation type="submission" date="2014-09" db="EMBL/GenBank/DDBJ databases">
        <authorList>
            <person name="Magalhaes I.L.F."/>
            <person name="Oliveira U."/>
            <person name="Santos F.R."/>
            <person name="Vidigal T.H.D.A."/>
            <person name="Brescovit A.D."/>
            <person name="Santos A.J."/>
        </authorList>
    </citation>
    <scope>NUCLEOTIDE SEQUENCE</scope>
    <source>
        <tissue evidence="1">Shoot tissue taken approximately 20 cm above the soil surface</tissue>
    </source>
</reference>
<reference evidence="1" key="2">
    <citation type="journal article" date="2015" name="Data Brief">
        <title>Shoot transcriptome of the giant reed, Arundo donax.</title>
        <authorList>
            <person name="Barrero R.A."/>
            <person name="Guerrero F.D."/>
            <person name="Moolhuijzen P."/>
            <person name="Goolsby J.A."/>
            <person name="Tidwell J."/>
            <person name="Bellgard S.E."/>
            <person name="Bellgard M.I."/>
        </authorList>
    </citation>
    <scope>NUCLEOTIDE SEQUENCE</scope>
    <source>
        <tissue evidence="1">Shoot tissue taken approximately 20 cm above the soil surface</tissue>
    </source>
</reference>
<accession>A0A0A8ZUB4</accession>
<evidence type="ECO:0000313" key="1">
    <source>
        <dbReference type="EMBL" id="JAD40365.1"/>
    </source>
</evidence>
<organism evidence="1">
    <name type="scientific">Arundo donax</name>
    <name type="common">Giant reed</name>
    <name type="synonym">Donax arundinaceus</name>
    <dbReference type="NCBI Taxonomy" id="35708"/>
    <lineage>
        <taxon>Eukaryota</taxon>
        <taxon>Viridiplantae</taxon>
        <taxon>Streptophyta</taxon>
        <taxon>Embryophyta</taxon>
        <taxon>Tracheophyta</taxon>
        <taxon>Spermatophyta</taxon>
        <taxon>Magnoliopsida</taxon>
        <taxon>Liliopsida</taxon>
        <taxon>Poales</taxon>
        <taxon>Poaceae</taxon>
        <taxon>PACMAD clade</taxon>
        <taxon>Arundinoideae</taxon>
        <taxon>Arundineae</taxon>
        <taxon>Arundo</taxon>
    </lineage>
</organism>
<name>A0A0A8ZUB4_ARUDO</name>
<protein>
    <submittedName>
        <fullName evidence="1">Uncharacterized protein</fullName>
    </submittedName>
</protein>
<dbReference type="AlphaFoldDB" id="A0A0A8ZUB4"/>
<sequence>MMVICLVSYNRKDWIYTAGNCYYFHDDPCAPWCSRKDAIFLVIPHDYMFGNCISNVVGVWGVTWTSSRCLRTVCKIWRVIPCRSICYFQRVSNYPF</sequence>
<proteinExistence type="predicted"/>